<reference evidence="2 3" key="1">
    <citation type="submission" date="2015-10" db="EMBL/GenBank/DDBJ databases">
        <title>Full genome of DAOMC 229536 Phialocephala scopiformis, a fungal endophyte of spruce producing the potent anti-insectan compound rugulosin.</title>
        <authorList>
            <consortium name="DOE Joint Genome Institute"/>
            <person name="Walker A.K."/>
            <person name="Frasz S.L."/>
            <person name="Seifert K.A."/>
            <person name="Miller J.D."/>
            <person name="Mondo S.J."/>
            <person name="Labutti K."/>
            <person name="Lipzen A."/>
            <person name="Dockter R."/>
            <person name="Kennedy M."/>
            <person name="Grigoriev I.V."/>
            <person name="Spatafora J.W."/>
        </authorList>
    </citation>
    <scope>NUCLEOTIDE SEQUENCE [LARGE SCALE GENOMIC DNA]</scope>
    <source>
        <strain evidence="2 3">CBS 120377</strain>
    </source>
</reference>
<keyword evidence="3" id="KW-1185">Reference proteome</keyword>
<dbReference type="AlphaFoldDB" id="A0A132BBD0"/>
<proteinExistence type="predicted"/>
<evidence type="ECO:0000313" key="2">
    <source>
        <dbReference type="EMBL" id="KUJ09688.1"/>
    </source>
</evidence>
<sequence>PSSSIGLLTITITITPPLPPPRNPPPDLPLRPPLPPNPPPSLGSSNRPRKIIQHDSPPAAHWDFFPISKFISSQVPASGVRKQYSPAGKNPNRVVGGK</sequence>
<gene>
    <name evidence="2" type="ORF">LY89DRAFT_787965</name>
</gene>
<dbReference type="InParanoid" id="A0A132BBD0"/>
<feature type="region of interest" description="Disordered" evidence="1">
    <location>
        <begin position="11"/>
        <end position="58"/>
    </location>
</feature>
<organism evidence="2 3">
    <name type="scientific">Mollisia scopiformis</name>
    <name type="common">Conifer needle endophyte fungus</name>
    <name type="synonym">Phialocephala scopiformis</name>
    <dbReference type="NCBI Taxonomy" id="149040"/>
    <lineage>
        <taxon>Eukaryota</taxon>
        <taxon>Fungi</taxon>
        <taxon>Dikarya</taxon>
        <taxon>Ascomycota</taxon>
        <taxon>Pezizomycotina</taxon>
        <taxon>Leotiomycetes</taxon>
        <taxon>Helotiales</taxon>
        <taxon>Mollisiaceae</taxon>
        <taxon>Mollisia</taxon>
    </lineage>
</organism>
<dbReference type="KEGG" id="psco:LY89DRAFT_787965"/>
<feature type="compositionally biased region" description="Pro residues" evidence="1">
    <location>
        <begin position="16"/>
        <end position="41"/>
    </location>
</feature>
<evidence type="ECO:0000256" key="1">
    <source>
        <dbReference type="SAM" id="MobiDB-lite"/>
    </source>
</evidence>
<dbReference type="RefSeq" id="XP_018064043.1">
    <property type="nucleotide sequence ID" value="XM_018223122.1"/>
</dbReference>
<name>A0A132BBD0_MOLSC</name>
<protein>
    <submittedName>
        <fullName evidence="2">Uncharacterized protein</fullName>
    </submittedName>
</protein>
<feature type="non-terminal residue" evidence="2">
    <location>
        <position position="1"/>
    </location>
</feature>
<dbReference type="EMBL" id="KQ947431">
    <property type="protein sequence ID" value="KUJ09688.1"/>
    <property type="molecule type" value="Genomic_DNA"/>
</dbReference>
<accession>A0A132BBD0</accession>
<evidence type="ECO:0000313" key="3">
    <source>
        <dbReference type="Proteomes" id="UP000070700"/>
    </source>
</evidence>
<feature type="region of interest" description="Disordered" evidence="1">
    <location>
        <begin position="76"/>
        <end position="98"/>
    </location>
</feature>
<dbReference type="GeneID" id="28832848"/>
<dbReference type="Proteomes" id="UP000070700">
    <property type="component" value="Unassembled WGS sequence"/>
</dbReference>